<feature type="domain" description="DUF4062" evidence="1">
    <location>
        <begin position="9"/>
        <end position="90"/>
    </location>
</feature>
<proteinExistence type="predicted"/>
<accession>A0AAX3NDU9</accession>
<evidence type="ECO:0000313" key="2">
    <source>
        <dbReference type="EMBL" id="WEA14888.1"/>
    </source>
</evidence>
<sequence length="358" mass="40975">MENLEKKYQVFISSTYKDLIEERQIVVEGILNAGHIPAGMELFHAGDETQKELISEWIEDSDIYVLILGGRYGSLDDNGMGYTHWEYEKAKELGKPIFSLVLTENYLNTKVIAGKIKATDLTYHDDKLVNFRNEVMSKIVSNIDNIAQIEAEVIKSINRIIKKRGNDLEGWIKGSSLKELEALRKENKKLSSDLVSRQGEVIVMQEKLNEVKDDFIGSFRFSAVKEILSKDFPATEASNKIKRAKEEIQRQIKLRSRTSTYNTRDYESELDFVEKIEELKASSLEVLMNTKSQLTISGLSETTLPGQSLFFELYVSKWMELSLVELKKGTSKRRDVYVLSANGKKFVSMIEIEKLKSK</sequence>
<dbReference type="Proteomes" id="UP001217324">
    <property type="component" value="Chromosome"/>
</dbReference>
<gene>
    <name evidence="2" type="ORF">PWF74_05105</name>
</gene>
<evidence type="ECO:0000259" key="1">
    <source>
        <dbReference type="Pfam" id="PF13271"/>
    </source>
</evidence>
<reference evidence="2" key="1">
    <citation type="submission" date="2023-02" db="EMBL/GenBank/DDBJ databases">
        <title>Comparative genomics and fermentation flavor characterization of five lactic acid bacteria reveal flavor biosynthesis metabolic pathways in fermented muskmelon puree.</title>
        <authorList>
            <person name="Yuan L."/>
            <person name="Li M."/>
            <person name="Xu X."/>
            <person name="Lao F."/>
            <person name="Wu J."/>
        </authorList>
    </citation>
    <scope>NUCLEOTIDE SEQUENCE</scope>
    <source>
        <strain evidence="2">Pa-2</strain>
    </source>
</reference>
<dbReference type="EMBL" id="CP118627">
    <property type="protein sequence ID" value="WEA14888.1"/>
    <property type="molecule type" value="Genomic_DNA"/>
</dbReference>
<dbReference type="RefSeq" id="WP_206921686.1">
    <property type="nucleotide sequence ID" value="NZ_CP118627.1"/>
</dbReference>
<evidence type="ECO:0000313" key="3">
    <source>
        <dbReference type="Proteomes" id="UP001217324"/>
    </source>
</evidence>
<dbReference type="AlphaFoldDB" id="A0AAX3NDU9"/>
<dbReference type="InterPro" id="IPR025139">
    <property type="entry name" value="DUF4062"/>
</dbReference>
<dbReference type="Pfam" id="PF13271">
    <property type="entry name" value="DUF4062"/>
    <property type="match status" value="1"/>
</dbReference>
<name>A0AAX3NDU9_9LACT</name>
<organism evidence="2 3">
    <name type="scientific">Lactococcus garvieae</name>
    <dbReference type="NCBI Taxonomy" id="1363"/>
    <lineage>
        <taxon>Bacteria</taxon>
        <taxon>Bacillati</taxon>
        <taxon>Bacillota</taxon>
        <taxon>Bacilli</taxon>
        <taxon>Lactobacillales</taxon>
        <taxon>Streptococcaceae</taxon>
        <taxon>Lactococcus</taxon>
    </lineage>
</organism>
<protein>
    <submittedName>
        <fullName evidence="2">DUF4062 domain-containing protein</fullName>
    </submittedName>
</protein>